<feature type="transmembrane region" description="Helical" evidence="9">
    <location>
        <begin position="38"/>
        <end position="58"/>
    </location>
</feature>
<dbReference type="GO" id="GO:0005886">
    <property type="term" value="C:plasma membrane"/>
    <property type="evidence" value="ECO:0007669"/>
    <property type="project" value="UniProtKB-SubCell"/>
</dbReference>
<dbReference type="RefSeq" id="WP_066609350.1">
    <property type="nucleotide sequence ID" value="NZ_KQ130442.1"/>
</dbReference>
<keyword evidence="3 9" id="KW-0645">Protease</keyword>
<feature type="active site" evidence="9">
    <location>
        <position position="116"/>
    </location>
</feature>
<evidence type="ECO:0000256" key="10">
    <source>
        <dbReference type="RuleBase" id="RU004181"/>
    </source>
</evidence>
<name>A0A0J7XFX4_9SPHN</name>
<dbReference type="STRING" id="1420583.V473_11650"/>
<gene>
    <name evidence="9" type="primary">lspA</name>
    <name evidence="11" type="ORF">V473_11650</name>
</gene>
<proteinExistence type="inferred from homology"/>
<comment type="subcellular location">
    <subcellularLocation>
        <location evidence="9">Cell membrane</location>
        <topology evidence="9">Multi-pass membrane protein</topology>
    </subcellularLocation>
</comment>
<dbReference type="HAMAP" id="MF_00161">
    <property type="entry name" value="LspA"/>
    <property type="match status" value="1"/>
</dbReference>
<keyword evidence="7 9" id="KW-1133">Transmembrane helix</keyword>
<evidence type="ECO:0000256" key="3">
    <source>
        <dbReference type="ARBA" id="ARBA00022670"/>
    </source>
</evidence>
<dbReference type="Pfam" id="PF01252">
    <property type="entry name" value="Peptidase_A8"/>
    <property type="match status" value="1"/>
</dbReference>
<evidence type="ECO:0000256" key="5">
    <source>
        <dbReference type="ARBA" id="ARBA00022750"/>
    </source>
</evidence>
<sequence length="159" mass="16486">MTLSAAKRLAPVLILASFGLDQLSKTWAHSFVGSGNVIAVFPGFNLVAIANSGVAFGLAGGAAPVILIAIGVLLSGMLGIWLMRTRSPIHALGLSLAIGGALGNVADRLMFGAVRDFIDLYWDNFHWPSFNLADVAIVAGLGLLILVGEDQPETSANTS</sequence>
<keyword evidence="12" id="KW-1185">Reference proteome</keyword>
<evidence type="ECO:0000256" key="4">
    <source>
        <dbReference type="ARBA" id="ARBA00022692"/>
    </source>
</evidence>
<evidence type="ECO:0000256" key="8">
    <source>
        <dbReference type="ARBA" id="ARBA00023136"/>
    </source>
</evidence>
<dbReference type="PANTHER" id="PTHR33695:SF1">
    <property type="entry name" value="LIPOPROTEIN SIGNAL PEPTIDASE"/>
    <property type="match status" value="1"/>
</dbReference>
<feature type="transmembrane region" description="Helical" evidence="9">
    <location>
        <begin position="127"/>
        <end position="147"/>
    </location>
</feature>
<comment type="catalytic activity">
    <reaction evidence="9">
        <text>Release of signal peptides from bacterial membrane prolipoproteins. Hydrolyzes -Xaa-Yaa-Zaa-|-(S,diacylglyceryl)Cys-, in which Xaa is hydrophobic (preferably Leu), and Yaa (Ala or Ser) and Zaa (Gly or Ala) have small, neutral side chains.</text>
        <dbReference type="EC" id="3.4.23.36"/>
    </reaction>
</comment>
<dbReference type="PRINTS" id="PR00781">
    <property type="entry name" value="LIPOSIGPTASE"/>
</dbReference>
<organism evidence="11 12">
    <name type="scientific">Sphingobium cupriresistens LL01</name>
    <dbReference type="NCBI Taxonomy" id="1420583"/>
    <lineage>
        <taxon>Bacteria</taxon>
        <taxon>Pseudomonadati</taxon>
        <taxon>Pseudomonadota</taxon>
        <taxon>Alphaproteobacteria</taxon>
        <taxon>Sphingomonadales</taxon>
        <taxon>Sphingomonadaceae</taxon>
        <taxon>Sphingobium</taxon>
    </lineage>
</organism>
<keyword evidence="8 9" id="KW-0472">Membrane</keyword>
<feature type="transmembrane region" description="Helical" evidence="9">
    <location>
        <begin position="89"/>
        <end position="106"/>
    </location>
</feature>
<evidence type="ECO:0000256" key="2">
    <source>
        <dbReference type="ARBA" id="ARBA00022475"/>
    </source>
</evidence>
<reference evidence="11 12" key="1">
    <citation type="journal article" date="2015" name="G3 (Bethesda)">
        <title>Insights into Ongoing Evolution of the Hexachlorocyclohexane Catabolic Pathway from Comparative Genomics of Ten Sphingomonadaceae Strains.</title>
        <authorList>
            <person name="Pearce S.L."/>
            <person name="Oakeshott J.G."/>
            <person name="Pandey G."/>
        </authorList>
    </citation>
    <scope>NUCLEOTIDE SEQUENCE [LARGE SCALE GENOMIC DNA]</scope>
    <source>
        <strain evidence="11 12">LL01</strain>
    </source>
</reference>
<keyword evidence="6 9" id="KW-0378">Hydrolase</keyword>
<dbReference type="GO" id="GO:0004190">
    <property type="term" value="F:aspartic-type endopeptidase activity"/>
    <property type="evidence" value="ECO:0007669"/>
    <property type="project" value="UniProtKB-UniRule"/>
</dbReference>
<evidence type="ECO:0000313" key="12">
    <source>
        <dbReference type="Proteomes" id="UP000052232"/>
    </source>
</evidence>
<dbReference type="GO" id="GO:0006508">
    <property type="term" value="P:proteolysis"/>
    <property type="evidence" value="ECO:0007669"/>
    <property type="project" value="UniProtKB-KW"/>
</dbReference>
<evidence type="ECO:0000256" key="6">
    <source>
        <dbReference type="ARBA" id="ARBA00022801"/>
    </source>
</evidence>
<keyword evidence="2 9" id="KW-1003">Cell membrane</keyword>
<comment type="similarity">
    <text evidence="1 9 10">Belongs to the peptidase A8 family.</text>
</comment>
<comment type="pathway">
    <text evidence="9">Protein modification; lipoprotein biosynthesis (signal peptide cleavage).</text>
</comment>
<dbReference type="AlphaFoldDB" id="A0A0J7XFX4"/>
<evidence type="ECO:0000313" key="11">
    <source>
        <dbReference type="EMBL" id="KMS50961.1"/>
    </source>
</evidence>
<evidence type="ECO:0000256" key="9">
    <source>
        <dbReference type="HAMAP-Rule" id="MF_00161"/>
    </source>
</evidence>
<dbReference type="UniPathway" id="UPA00665"/>
<protein>
    <recommendedName>
        <fullName evidence="9">Lipoprotein signal peptidase</fullName>
        <ecNumber evidence="9">3.4.23.36</ecNumber>
    </recommendedName>
    <alternativeName>
        <fullName evidence="9">Prolipoprotein signal peptidase</fullName>
    </alternativeName>
    <alternativeName>
        <fullName evidence="9">Signal peptidase II</fullName>
        <shortName evidence="9">SPase II</shortName>
    </alternativeName>
</protein>
<keyword evidence="4 9" id="KW-0812">Transmembrane</keyword>
<comment type="function">
    <text evidence="9">This protein specifically catalyzes the removal of signal peptides from prolipoproteins.</text>
</comment>
<evidence type="ECO:0000256" key="7">
    <source>
        <dbReference type="ARBA" id="ARBA00022989"/>
    </source>
</evidence>
<accession>A0A0J7XFX4</accession>
<feature type="active site" evidence="9">
    <location>
        <position position="134"/>
    </location>
</feature>
<feature type="transmembrane region" description="Helical" evidence="9">
    <location>
        <begin position="65"/>
        <end position="83"/>
    </location>
</feature>
<keyword evidence="5 9" id="KW-0064">Aspartyl protease</keyword>
<evidence type="ECO:0000256" key="1">
    <source>
        <dbReference type="ARBA" id="ARBA00006139"/>
    </source>
</evidence>
<dbReference type="PATRIC" id="fig|1420583.3.peg.4625"/>
<dbReference type="NCBIfam" id="TIGR00077">
    <property type="entry name" value="lspA"/>
    <property type="match status" value="1"/>
</dbReference>
<dbReference type="InterPro" id="IPR001872">
    <property type="entry name" value="Peptidase_A8"/>
</dbReference>
<dbReference type="PANTHER" id="PTHR33695">
    <property type="entry name" value="LIPOPROTEIN SIGNAL PEPTIDASE"/>
    <property type="match status" value="1"/>
</dbReference>
<dbReference type="EMBL" id="JACT01000011">
    <property type="protein sequence ID" value="KMS50961.1"/>
    <property type="molecule type" value="Genomic_DNA"/>
</dbReference>
<dbReference type="Proteomes" id="UP000052232">
    <property type="component" value="Unassembled WGS sequence"/>
</dbReference>
<comment type="caution">
    <text evidence="11">The sequence shown here is derived from an EMBL/GenBank/DDBJ whole genome shotgun (WGS) entry which is preliminary data.</text>
</comment>
<dbReference type="EC" id="3.4.23.36" evidence="9"/>